<organism evidence="2 3">
    <name type="scientific">Kingdonia uniflora</name>
    <dbReference type="NCBI Taxonomy" id="39325"/>
    <lineage>
        <taxon>Eukaryota</taxon>
        <taxon>Viridiplantae</taxon>
        <taxon>Streptophyta</taxon>
        <taxon>Embryophyta</taxon>
        <taxon>Tracheophyta</taxon>
        <taxon>Spermatophyta</taxon>
        <taxon>Magnoliopsida</taxon>
        <taxon>Ranunculales</taxon>
        <taxon>Circaeasteraceae</taxon>
        <taxon>Kingdonia</taxon>
    </lineage>
</organism>
<dbReference type="Pfam" id="PF13414">
    <property type="entry name" value="TPR_11"/>
    <property type="match status" value="1"/>
</dbReference>
<proteinExistence type="predicted"/>
<accession>A0A7J7L661</accession>
<dbReference type="Proteomes" id="UP000541444">
    <property type="component" value="Unassembled WGS sequence"/>
</dbReference>
<dbReference type="SMART" id="SM00028">
    <property type="entry name" value="TPR"/>
    <property type="match status" value="1"/>
</dbReference>
<dbReference type="AlphaFoldDB" id="A0A7J7L661"/>
<dbReference type="EMBL" id="JACGCM010002614">
    <property type="protein sequence ID" value="KAF6138073.1"/>
    <property type="molecule type" value="Genomic_DNA"/>
</dbReference>
<dbReference type="InterPro" id="IPR011990">
    <property type="entry name" value="TPR-like_helical_dom_sf"/>
</dbReference>
<keyword evidence="1" id="KW-0802">TPR repeat</keyword>
<evidence type="ECO:0000313" key="2">
    <source>
        <dbReference type="EMBL" id="KAF6138073.1"/>
    </source>
</evidence>
<dbReference type="InterPro" id="IPR019734">
    <property type="entry name" value="TPR_rpt"/>
</dbReference>
<evidence type="ECO:0000313" key="3">
    <source>
        <dbReference type="Proteomes" id="UP000541444"/>
    </source>
</evidence>
<dbReference type="PROSITE" id="PS50005">
    <property type="entry name" value="TPR"/>
    <property type="match status" value="1"/>
</dbReference>
<name>A0A7J7L661_9MAGN</name>
<dbReference type="Gene3D" id="1.25.40.10">
    <property type="entry name" value="Tetratricopeptide repeat domain"/>
    <property type="match status" value="1"/>
</dbReference>
<comment type="caution">
    <text evidence="2">The sequence shown here is derived from an EMBL/GenBank/DDBJ whole genome shotgun (WGS) entry which is preliminary data.</text>
</comment>
<dbReference type="SUPFAM" id="SSF48452">
    <property type="entry name" value="TPR-like"/>
    <property type="match status" value="1"/>
</dbReference>
<sequence length="102" mass="10713">MAESSATSSPVGGDSLKDQGNEFFKAGNYLKAAALYTQAIKKDPSNATLYRRAGGGILFTDGVPVLQLGTGGNEFWWLKMVVFAPCVGGFEACCAASKLDLN</sequence>
<gene>
    <name evidence="2" type="ORF">GIB67_033487</name>
</gene>
<reference evidence="2 3" key="1">
    <citation type="journal article" date="2020" name="IScience">
        <title>Genome Sequencing of the Endangered Kingdonia uniflora (Circaeasteraceae, Ranunculales) Reveals Potential Mechanisms of Evolutionary Specialization.</title>
        <authorList>
            <person name="Sun Y."/>
            <person name="Deng T."/>
            <person name="Zhang A."/>
            <person name="Moore M.J."/>
            <person name="Landis J.B."/>
            <person name="Lin N."/>
            <person name="Zhang H."/>
            <person name="Zhang X."/>
            <person name="Huang J."/>
            <person name="Zhang X."/>
            <person name="Sun H."/>
            <person name="Wang H."/>
        </authorList>
    </citation>
    <scope>NUCLEOTIDE SEQUENCE [LARGE SCALE GENOMIC DNA]</scope>
    <source>
        <strain evidence="2">TB1705</strain>
        <tissue evidence="2">Leaf</tissue>
    </source>
</reference>
<protein>
    <submittedName>
        <fullName evidence="2">Uncharacterized protein</fullName>
    </submittedName>
</protein>
<evidence type="ECO:0000256" key="1">
    <source>
        <dbReference type="PROSITE-ProRule" id="PRU00339"/>
    </source>
</evidence>
<feature type="repeat" description="TPR" evidence="1">
    <location>
        <begin position="13"/>
        <end position="46"/>
    </location>
</feature>
<dbReference type="OrthoDB" id="2423701at2759"/>
<keyword evidence="3" id="KW-1185">Reference proteome</keyword>